<dbReference type="Pfam" id="PF03960">
    <property type="entry name" value="ArsC"/>
    <property type="match status" value="1"/>
</dbReference>
<dbReference type="EMBL" id="JAAYYV010000206">
    <property type="protein sequence ID" value="NLF54293.1"/>
    <property type="molecule type" value="Genomic_DNA"/>
</dbReference>
<evidence type="ECO:0000256" key="2">
    <source>
        <dbReference type="PROSITE-ProRule" id="PRU01282"/>
    </source>
</evidence>
<dbReference type="AlphaFoldDB" id="A0A7X7LVY7"/>
<name>A0A7X7LVY7_9RHOO</name>
<gene>
    <name evidence="3" type="ORF">GX576_07840</name>
</gene>
<dbReference type="PANTHER" id="PTHR30041:SF8">
    <property type="entry name" value="PROTEIN YFFB"/>
    <property type="match status" value="1"/>
</dbReference>
<dbReference type="NCBIfam" id="NF008107">
    <property type="entry name" value="PRK10853.1"/>
    <property type="match status" value="1"/>
</dbReference>
<comment type="similarity">
    <text evidence="1 2">Belongs to the ArsC family.</text>
</comment>
<dbReference type="CDD" id="cd03035">
    <property type="entry name" value="ArsC_Yffb"/>
    <property type="match status" value="1"/>
</dbReference>
<evidence type="ECO:0000313" key="4">
    <source>
        <dbReference type="Proteomes" id="UP000536534"/>
    </source>
</evidence>
<dbReference type="Proteomes" id="UP000536534">
    <property type="component" value="Unassembled WGS sequence"/>
</dbReference>
<proteinExistence type="inferred from homology"/>
<sequence length="121" mass="13390">MQAVIYGIRNCDTMKKALAWLAGEGIAVHFHDYRKDGVDETRLRAWCAALGYDALINRRGTTWRKLSPEQQAIDGDDAAVALMLAQPALIRRPVLALPGGELLVGFDLDAWRRTLTPGTRS</sequence>
<dbReference type="PROSITE" id="PS51353">
    <property type="entry name" value="ARSC"/>
    <property type="match status" value="1"/>
</dbReference>
<evidence type="ECO:0000256" key="1">
    <source>
        <dbReference type="ARBA" id="ARBA00007198"/>
    </source>
</evidence>
<evidence type="ECO:0000313" key="3">
    <source>
        <dbReference type="EMBL" id="NLF54293.1"/>
    </source>
</evidence>
<dbReference type="InterPro" id="IPR006660">
    <property type="entry name" value="Arsenate_reductase-like"/>
</dbReference>
<dbReference type="PANTHER" id="PTHR30041">
    <property type="entry name" value="ARSENATE REDUCTASE"/>
    <property type="match status" value="1"/>
</dbReference>
<dbReference type="NCBIfam" id="TIGR01617">
    <property type="entry name" value="arsC_related"/>
    <property type="match status" value="1"/>
</dbReference>
<accession>A0A7X7LVY7</accession>
<dbReference type="InterPro" id="IPR006504">
    <property type="entry name" value="Tscrpt_reg_Spx/MgsR"/>
</dbReference>
<dbReference type="RefSeq" id="WP_068804981.1">
    <property type="nucleotide sequence ID" value="NZ_MBFM01000002.1"/>
</dbReference>
<reference evidence="3 4" key="1">
    <citation type="journal article" date="2020" name="Biotechnol. Biofuels">
        <title>New insights from the biogas microbiome by comprehensive genome-resolved metagenomics of nearly 1600 species originating from multiple anaerobic digesters.</title>
        <authorList>
            <person name="Campanaro S."/>
            <person name="Treu L."/>
            <person name="Rodriguez-R L.M."/>
            <person name="Kovalovszki A."/>
            <person name="Ziels R.M."/>
            <person name="Maus I."/>
            <person name="Zhu X."/>
            <person name="Kougias P.G."/>
            <person name="Basile A."/>
            <person name="Luo G."/>
            <person name="Schluter A."/>
            <person name="Konstantinidis K.T."/>
            <person name="Angelidaki I."/>
        </authorList>
    </citation>
    <scope>NUCLEOTIDE SEQUENCE [LARGE SCALE GENOMIC DNA]</scope>
    <source>
        <strain evidence="3">AS06rmzACSIP_256</strain>
    </source>
</reference>
<dbReference type="OrthoDB" id="9803749at2"/>
<protein>
    <submittedName>
        <fullName evidence="3">ArsC family reductase</fullName>
    </submittedName>
</protein>
<dbReference type="SUPFAM" id="SSF52833">
    <property type="entry name" value="Thioredoxin-like"/>
    <property type="match status" value="1"/>
</dbReference>
<organism evidence="3 4">
    <name type="scientific">Thauera phenolivorans</name>
    <dbReference type="NCBI Taxonomy" id="1792543"/>
    <lineage>
        <taxon>Bacteria</taxon>
        <taxon>Pseudomonadati</taxon>
        <taxon>Pseudomonadota</taxon>
        <taxon>Betaproteobacteria</taxon>
        <taxon>Rhodocyclales</taxon>
        <taxon>Zoogloeaceae</taxon>
        <taxon>Thauera</taxon>
    </lineage>
</organism>
<comment type="caution">
    <text evidence="3">The sequence shown here is derived from an EMBL/GenBank/DDBJ whole genome shotgun (WGS) entry which is preliminary data.</text>
</comment>
<dbReference type="InterPro" id="IPR036249">
    <property type="entry name" value="Thioredoxin-like_sf"/>
</dbReference>
<dbReference type="Gene3D" id="3.40.30.10">
    <property type="entry name" value="Glutaredoxin"/>
    <property type="match status" value="1"/>
</dbReference>